<keyword evidence="2" id="KW-1185">Reference proteome</keyword>
<proteinExistence type="predicted"/>
<sequence length="276" mass="30367">MEKARSRLLLFLRTTLWILIVFGSPSRISSIRRDFYLPVQNACRSTVQGRFLISDDKGYVCTSLSVDPWTRCCPEAGEQFSCQGCNLVSRCCNSYEYCVSCCLNPSKTQEELAVKVKLAKQETAATYSSAFDFCAGRCRHNSASVVHENAYASDSHHCFSLDSNSTRITRLNSPARLAGIDIVIGKQGESCESACKLKGISCVPSRLFVLNNCEYLQKYMSCNDTCLASTGADQPAKVVDDAPGHLNPGACLYTQIESMLSCDGSHQHTRRLCPCA</sequence>
<dbReference type="Proteomes" id="UP000827976">
    <property type="component" value="Chromosome 5"/>
</dbReference>
<reference evidence="2" key="1">
    <citation type="journal article" date="2022" name="Nat. Commun.">
        <title>Chromosome evolution and the genetic basis of agronomically important traits in greater yam.</title>
        <authorList>
            <person name="Bredeson J.V."/>
            <person name="Lyons J.B."/>
            <person name="Oniyinde I.O."/>
            <person name="Okereke N.R."/>
            <person name="Kolade O."/>
            <person name="Nnabue I."/>
            <person name="Nwadili C.O."/>
            <person name="Hribova E."/>
            <person name="Parker M."/>
            <person name="Nwogha J."/>
            <person name="Shu S."/>
            <person name="Carlson J."/>
            <person name="Kariba R."/>
            <person name="Muthemba S."/>
            <person name="Knop K."/>
            <person name="Barton G.J."/>
            <person name="Sherwood A.V."/>
            <person name="Lopez-Montes A."/>
            <person name="Asiedu R."/>
            <person name="Jamnadass R."/>
            <person name="Muchugi A."/>
            <person name="Goodstein D."/>
            <person name="Egesi C.N."/>
            <person name="Featherston J."/>
            <person name="Asfaw A."/>
            <person name="Simpson G.G."/>
            <person name="Dolezel J."/>
            <person name="Hendre P.S."/>
            <person name="Van Deynze A."/>
            <person name="Kumar P.L."/>
            <person name="Obidiegwu J.E."/>
            <person name="Bhattacharjee R."/>
            <person name="Rokhsar D.S."/>
        </authorList>
    </citation>
    <scope>NUCLEOTIDE SEQUENCE [LARGE SCALE GENOMIC DNA]</scope>
    <source>
        <strain evidence="2">cv. TDa95/00328</strain>
    </source>
</reference>
<evidence type="ECO:0000313" key="2">
    <source>
        <dbReference type="Proteomes" id="UP000827976"/>
    </source>
</evidence>
<accession>A0ACB7W1B1</accession>
<protein>
    <submittedName>
        <fullName evidence="1">Srebp regulating protein</fullName>
    </submittedName>
</protein>
<name>A0ACB7W1B1_DIOAL</name>
<organism evidence="1 2">
    <name type="scientific">Dioscorea alata</name>
    <name type="common">Purple yam</name>
    <dbReference type="NCBI Taxonomy" id="55571"/>
    <lineage>
        <taxon>Eukaryota</taxon>
        <taxon>Viridiplantae</taxon>
        <taxon>Streptophyta</taxon>
        <taxon>Embryophyta</taxon>
        <taxon>Tracheophyta</taxon>
        <taxon>Spermatophyta</taxon>
        <taxon>Magnoliopsida</taxon>
        <taxon>Liliopsida</taxon>
        <taxon>Dioscoreales</taxon>
        <taxon>Dioscoreaceae</taxon>
        <taxon>Dioscorea</taxon>
    </lineage>
</organism>
<gene>
    <name evidence="1" type="ORF">IHE45_05G049200</name>
</gene>
<evidence type="ECO:0000313" key="1">
    <source>
        <dbReference type="EMBL" id="KAH7681292.1"/>
    </source>
</evidence>
<comment type="caution">
    <text evidence="1">The sequence shown here is derived from an EMBL/GenBank/DDBJ whole genome shotgun (WGS) entry which is preliminary data.</text>
</comment>
<dbReference type="EMBL" id="CM037015">
    <property type="protein sequence ID" value="KAH7681292.1"/>
    <property type="molecule type" value="Genomic_DNA"/>
</dbReference>